<comment type="similarity">
    <text evidence="1">Belongs to the universal stress protein A family.</text>
</comment>
<dbReference type="PANTHER" id="PTHR46268:SF15">
    <property type="entry name" value="UNIVERSAL STRESS PROTEIN HP_0031"/>
    <property type="match status" value="1"/>
</dbReference>
<dbReference type="InterPro" id="IPR006015">
    <property type="entry name" value="Universal_stress_UspA"/>
</dbReference>
<keyword evidence="4" id="KW-1185">Reference proteome</keyword>
<dbReference type="OrthoDB" id="9804721at2"/>
<evidence type="ECO:0000313" key="3">
    <source>
        <dbReference type="EMBL" id="KMO33238.1"/>
    </source>
</evidence>
<dbReference type="AlphaFoldDB" id="A0A0J6SIM1"/>
<organism evidence="3 4">
    <name type="scientific">Methylobacterium tarhaniae</name>
    <dbReference type="NCBI Taxonomy" id="1187852"/>
    <lineage>
        <taxon>Bacteria</taxon>
        <taxon>Pseudomonadati</taxon>
        <taxon>Pseudomonadota</taxon>
        <taxon>Alphaproteobacteria</taxon>
        <taxon>Hyphomicrobiales</taxon>
        <taxon>Methylobacteriaceae</taxon>
        <taxon>Methylobacterium</taxon>
    </lineage>
</organism>
<evidence type="ECO:0000256" key="1">
    <source>
        <dbReference type="ARBA" id="ARBA00008791"/>
    </source>
</evidence>
<dbReference type="CDD" id="cd00293">
    <property type="entry name" value="USP-like"/>
    <property type="match status" value="1"/>
</dbReference>
<dbReference type="EMBL" id="LABZ01000204">
    <property type="protein sequence ID" value="KMO33238.1"/>
    <property type="molecule type" value="Genomic_DNA"/>
</dbReference>
<evidence type="ECO:0000313" key="4">
    <source>
        <dbReference type="Proteomes" id="UP000036449"/>
    </source>
</evidence>
<sequence length="271" mass="28514">MIKDLTIVVDGVGRRAAPYGVKLAAMLDATVSAVSVLPLVPFQTFAQSEIRYDLVVAAEQDAREQAAAAVETVASAAREAGLPCETSAICTSAPLAPLRLAGFVHLSDLAVIEQADETVPKPADAYLDTLLFQGARPVLTVPYVQETPPGLACAVVAWDGSAPAARALGDALPLLRRMARVELVSVTDEPVPEATRWRAIRHLARHGIEATFEVIPGGVPVGEALLSHVSDRGADLLVMGAYGHSRLREAILGGTSRTILASMTVPVLMSR</sequence>
<dbReference type="PRINTS" id="PR01438">
    <property type="entry name" value="UNVRSLSTRESS"/>
</dbReference>
<feature type="domain" description="UspA" evidence="2">
    <location>
        <begin position="155"/>
        <end position="270"/>
    </location>
</feature>
<name>A0A0J6SIM1_9HYPH</name>
<dbReference type="PANTHER" id="PTHR46268">
    <property type="entry name" value="STRESS RESPONSE PROTEIN NHAX"/>
    <property type="match status" value="1"/>
</dbReference>
<dbReference type="InterPro" id="IPR006016">
    <property type="entry name" value="UspA"/>
</dbReference>
<proteinExistence type="inferred from homology"/>
<reference evidence="3 4" key="1">
    <citation type="submission" date="2015-03" db="EMBL/GenBank/DDBJ databases">
        <title>Genome sequencing of Methylobacterium tarhaniae DSM 25844.</title>
        <authorList>
            <person name="Chaudhry V."/>
            <person name="Patil P.B."/>
        </authorList>
    </citation>
    <scope>NUCLEOTIDE SEQUENCE [LARGE SCALE GENOMIC DNA]</scope>
    <source>
        <strain evidence="3 4">DSM 25844</strain>
    </source>
</reference>
<protein>
    <submittedName>
        <fullName evidence="3">Universal stress protein UspA</fullName>
    </submittedName>
</protein>
<dbReference type="Pfam" id="PF00582">
    <property type="entry name" value="Usp"/>
    <property type="match status" value="1"/>
</dbReference>
<accession>A0A0J6SIM1</accession>
<dbReference type="RefSeq" id="WP_048453679.1">
    <property type="nucleotide sequence ID" value="NZ_LABZ01000204.1"/>
</dbReference>
<evidence type="ECO:0000259" key="2">
    <source>
        <dbReference type="Pfam" id="PF00582"/>
    </source>
</evidence>
<dbReference type="Proteomes" id="UP000036449">
    <property type="component" value="Unassembled WGS sequence"/>
</dbReference>
<comment type="caution">
    <text evidence="3">The sequence shown here is derived from an EMBL/GenBank/DDBJ whole genome shotgun (WGS) entry which is preliminary data.</text>
</comment>
<dbReference type="PATRIC" id="fig|1187852.3.peg.2855"/>
<dbReference type="Gene3D" id="3.40.50.12370">
    <property type="match status" value="1"/>
</dbReference>
<dbReference type="SUPFAM" id="SSF52402">
    <property type="entry name" value="Adenine nucleotide alpha hydrolases-like"/>
    <property type="match status" value="2"/>
</dbReference>
<gene>
    <name evidence="3" type="ORF">VQ03_25370</name>
</gene>